<evidence type="ECO:0000259" key="1">
    <source>
        <dbReference type="Pfam" id="PF13472"/>
    </source>
</evidence>
<dbReference type="OrthoDB" id="671439at2759"/>
<evidence type="ECO:0000313" key="2">
    <source>
        <dbReference type="EMBL" id="KAG7663871.1"/>
    </source>
</evidence>
<dbReference type="Pfam" id="PF13472">
    <property type="entry name" value="Lipase_GDSL_2"/>
    <property type="match status" value="2"/>
</dbReference>
<dbReference type="PANTHER" id="PTHR14209">
    <property type="entry name" value="ISOAMYL ACETATE-HYDROLYZING ESTERASE 1"/>
    <property type="match status" value="1"/>
</dbReference>
<dbReference type="EMBL" id="JAGSYN010000115">
    <property type="protein sequence ID" value="KAG7663871.1"/>
    <property type="molecule type" value="Genomic_DNA"/>
</dbReference>
<dbReference type="PANTHER" id="PTHR14209:SF19">
    <property type="entry name" value="ISOAMYL ACETATE-HYDROLYZING ESTERASE 1 HOMOLOG"/>
    <property type="match status" value="1"/>
</dbReference>
<dbReference type="InterPro" id="IPR045136">
    <property type="entry name" value="Iah1-like"/>
</dbReference>
<dbReference type="AlphaFoldDB" id="A0A8J5UNQ9"/>
<proteinExistence type="predicted"/>
<name>A0A8J5UNQ9_9ASCO</name>
<feature type="domain" description="SGNH hydrolase-type esterase" evidence="1">
    <location>
        <begin position="282"/>
        <end position="492"/>
    </location>
</feature>
<dbReference type="GeneID" id="73469421"/>
<organism evidence="2 3">
    <name type="scientific">[Candida] subhashii</name>
    <dbReference type="NCBI Taxonomy" id="561895"/>
    <lineage>
        <taxon>Eukaryota</taxon>
        <taxon>Fungi</taxon>
        <taxon>Dikarya</taxon>
        <taxon>Ascomycota</taxon>
        <taxon>Saccharomycotina</taxon>
        <taxon>Pichiomycetes</taxon>
        <taxon>Debaryomycetaceae</taxon>
        <taxon>Spathaspora</taxon>
    </lineage>
</organism>
<keyword evidence="3" id="KW-1185">Reference proteome</keyword>
<dbReference type="InterPro" id="IPR013830">
    <property type="entry name" value="SGNH_hydro"/>
</dbReference>
<dbReference type="RefSeq" id="XP_049264103.1">
    <property type="nucleotide sequence ID" value="XM_049406390.1"/>
</dbReference>
<gene>
    <name evidence="2" type="ORF">J8A68_002620</name>
</gene>
<feature type="domain" description="SGNH hydrolase-type esterase" evidence="1">
    <location>
        <begin position="11"/>
        <end position="219"/>
    </location>
</feature>
<reference evidence="2 3" key="1">
    <citation type="journal article" date="2021" name="DNA Res.">
        <title>Genome analysis of Candida subhashii reveals its hybrid nature and dual mitochondrial genome conformations.</title>
        <authorList>
            <person name="Mixao V."/>
            <person name="Hegedusova E."/>
            <person name="Saus E."/>
            <person name="Pryszcz L.P."/>
            <person name="Cillingova A."/>
            <person name="Nosek J."/>
            <person name="Gabaldon T."/>
        </authorList>
    </citation>
    <scope>NUCLEOTIDE SEQUENCE [LARGE SCALE GENOMIC DNA]</scope>
    <source>
        <strain evidence="2 3">CBS 10753</strain>
    </source>
</reference>
<sequence>MAELSYDKFILFGDSITQFSCAQDGGYGLTPALQELYVRKLDVINRGFSGYNSDHARLILPKILEAESNEEKNNIKLMTIFFGTNDAFQVEDELNNVQAVPLDRYKKNLSAMIELALEYNIDPIVIGPALHYDELARVGLKERGRPSDKPRVTNKRYLEYSECAEVVADKYEVAFVDSWNAFRTAGGWTKEQVFNYQNTEGLRDFFHDGVHFTPQAYQVLTTEILDAINFTPFVPELVPDKFKTWEDVRLDDLPDSMLTSNNGHLVPPKHRHALSYDKFIMLGDSITQFSSNQTGPSFGLMPALQNEYIRRLDVLNRGYAGYYSEMGKHLLRKILRAELNSTKDNIKLLTIFFGTNDAFQINDDLSEIQSIPLERYKQNLSEMIEMALENNISPIIIGPTFHDTERAYKFFHAQGREVNSPAATHKRYYEYSEGAKEVATKYNVAFVDLWNAFRIDGGWSKEQLLSGNEKAGPGRVRDYISDGIHFKPLAYAIAYEEIMKAIRAHYPKLAPEKLPEKLSYWADIDPNDVEYTLFKPQNPDSPSKQVEIIDTSALKEKARTMIGQCFEE</sequence>
<evidence type="ECO:0000313" key="3">
    <source>
        <dbReference type="Proteomes" id="UP000694255"/>
    </source>
</evidence>
<comment type="caution">
    <text evidence="2">The sequence shown here is derived from an EMBL/GenBank/DDBJ whole genome shotgun (WGS) entry which is preliminary data.</text>
</comment>
<dbReference type="CDD" id="cd01838">
    <property type="entry name" value="Isoamyl_acetate_hydrolase_like"/>
    <property type="match status" value="2"/>
</dbReference>
<protein>
    <recommendedName>
        <fullName evidence="1">SGNH hydrolase-type esterase domain-containing protein</fullName>
    </recommendedName>
</protein>
<accession>A0A8J5UNQ9</accession>
<dbReference type="Proteomes" id="UP000694255">
    <property type="component" value="Unassembled WGS sequence"/>
</dbReference>